<dbReference type="InterPro" id="IPR050306">
    <property type="entry name" value="PfkB_Carbo_kinase"/>
</dbReference>
<dbReference type="EMBL" id="JAEILT010000021">
    <property type="protein sequence ID" value="MBJ2137585.1"/>
    <property type="molecule type" value="Genomic_DNA"/>
</dbReference>
<evidence type="ECO:0000313" key="7">
    <source>
        <dbReference type="EMBL" id="MBJ2137585.1"/>
    </source>
</evidence>
<dbReference type="GO" id="GO:0016301">
    <property type="term" value="F:kinase activity"/>
    <property type="evidence" value="ECO:0007669"/>
    <property type="project" value="UniProtKB-KW"/>
</dbReference>
<dbReference type="PROSITE" id="PS00584">
    <property type="entry name" value="PFKB_KINASES_2"/>
    <property type="match status" value="1"/>
</dbReference>
<evidence type="ECO:0000313" key="8">
    <source>
        <dbReference type="Proteomes" id="UP000649232"/>
    </source>
</evidence>
<evidence type="ECO:0000256" key="3">
    <source>
        <dbReference type="ARBA" id="ARBA00022741"/>
    </source>
</evidence>
<dbReference type="Pfam" id="PF00294">
    <property type="entry name" value="PfkB"/>
    <property type="match status" value="1"/>
</dbReference>
<dbReference type="Gene3D" id="3.40.1190.20">
    <property type="match status" value="1"/>
</dbReference>
<keyword evidence="3" id="KW-0547">Nucleotide-binding</keyword>
<keyword evidence="5" id="KW-0067">ATP-binding</keyword>
<dbReference type="InterPro" id="IPR011611">
    <property type="entry name" value="PfkB_dom"/>
</dbReference>
<dbReference type="InterPro" id="IPR002173">
    <property type="entry name" value="Carboh/pur_kinase_PfkB_CS"/>
</dbReference>
<dbReference type="Proteomes" id="UP000649232">
    <property type="component" value="Unassembled WGS sequence"/>
</dbReference>
<dbReference type="RefSeq" id="WP_198825145.1">
    <property type="nucleotide sequence ID" value="NZ_JAEILT010000021.1"/>
</dbReference>
<evidence type="ECO:0000256" key="2">
    <source>
        <dbReference type="ARBA" id="ARBA00022679"/>
    </source>
</evidence>
<dbReference type="InterPro" id="IPR029056">
    <property type="entry name" value="Ribokinase-like"/>
</dbReference>
<proteinExistence type="inferred from homology"/>
<evidence type="ECO:0000259" key="6">
    <source>
        <dbReference type="Pfam" id="PF00294"/>
    </source>
</evidence>
<organism evidence="7 8">
    <name type="scientific">Paraglaciecola chathamensis</name>
    <dbReference type="NCBI Taxonomy" id="368405"/>
    <lineage>
        <taxon>Bacteria</taxon>
        <taxon>Pseudomonadati</taxon>
        <taxon>Pseudomonadota</taxon>
        <taxon>Gammaproteobacteria</taxon>
        <taxon>Alteromonadales</taxon>
        <taxon>Alteromonadaceae</taxon>
        <taxon>Paraglaciecola</taxon>
    </lineage>
</organism>
<comment type="similarity">
    <text evidence="1">Belongs to the carbohydrate kinase PfkB family.</text>
</comment>
<gene>
    <name evidence="7" type="ORF">JEU11_14080</name>
</gene>
<keyword evidence="4 7" id="KW-0418">Kinase</keyword>
<comment type="caution">
    <text evidence="7">The sequence shown here is derived from an EMBL/GenBank/DDBJ whole genome shotgun (WGS) entry which is preliminary data.</text>
</comment>
<evidence type="ECO:0000256" key="4">
    <source>
        <dbReference type="ARBA" id="ARBA00022777"/>
    </source>
</evidence>
<sequence length="325" mass="35574">MKKILCFGEALVDLLSNTLDDDNVTQESFIKFAGGAPANVSVAAAKLGGNAYFSGMLSSDMFGDFLMESLKSHGVKTDYVCVMSEAKTALAFVSLDQEGERTFEFYRDNSADLRFAYSDFQTHWFEDCSLFHFCSNTLTEQNIYASTAYGIQMAQDSGCLVSFDINLRLNLWATDDSPRLKILPLLARCNIIKASKEELFYLAGEQPSDDFIQDVLASGCQLFIVTDSSRAMQWYTQAGKASYNPINIQMVDSTAAGDAFVGGLLYQLGQLNLTKASLATLCNQPSKLTPIIEYASLCGAHAASRKGAFVSLPTQQSLAEFRSSI</sequence>
<reference evidence="7 8" key="1">
    <citation type="submission" date="2020-12" db="EMBL/GenBank/DDBJ databases">
        <title>Draft genome sequences of nine environmental bacterial isolates colonizing plastic.</title>
        <authorList>
            <person name="Borre I."/>
            <person name="Sonnenschein E.C."/>
        </authorList>
    </citation>
    <scope>NUCLEOTIDE SEQUENCE [LARGE SCALE GENOMIC DNA]</scope>
    <source>
        <strain evidence="7 8">IB30</strain>
    </source>
</reference>
<protein>
    <submittedName>
        <fullName evidence="7">Carbohydrate kinase</fullName>
    </submittedName>
</protein>
<name>A0ABS0WGJ4_9ALTE</name>
<evidence type="ECO:0000256" key="1">
    <source>
        <dbReference type="ARBA" id="ARBA00010688"/>
    </source>
</evidence>
<keyword evidence="2" id="KW-0808">Transferase</keyword>
<dbReference type="CDD" id="cd01167">
    <property type="entry name" value="bac_FRK"/>
    <property type="match status" value="1"/>
</dbReference>
<evidence type="ECO:0000256" key="5">
    <source>
        <dbReference type="ARBA" id="ARBA00022840"/>
    </source>
</evidence>
<dbReference type="SUPFAM" id="SSF53613">
    <property type="entry name" value="Ribokinase-like"/>
    <property type="match status" value="1"/>
</dbReference>
<feature type="domain" description="Carbohydrate kinase PfkB" evidence="6">
    <location>
        <begin position="1"/>
        <end position="314"/>
    </location>
</feature>
<accession>A0ABS0WGJ4</accession>
<dbReference type="PANTHER" id="PTHR43085">
    <property type="entry name" value="HEXOKINASE FAMILY MEMBER"/>
    <property type="match status" value="1"/>
</dbReference>
<dbReference type="PANTHER" id="PTHR43085:SF1">
    <property type="entry name" value="PSEUDOURIDINE KINASE-RELATED"/>
    <property type="match status" value="1"/>
</dbReference>